<dbReference type="InterPro" id="IPR027417">
    <property type="entry name" value="P-loop_NTPase"/>
</dbReference>
<evidence type="ECO:0000256" key="3">
    <source>
        <dbReference type="ARBA" id="ARBA00022806"/>
    </source>
</evidence>
<keyword evidence="3" id="KW-0347">Helicase</keyword>
<dbReference type="RefSeq" id="WP_070947483.1">
    <property type="nucleotide sequence ID" value="NZ_MLIQ01000014.1"/>
</dbReference>
<dbReference type="GO" id="GO:0043138">
    <property type="term" value="F:3'-5' DNA helicase activity"/>
    <property type="evidence" value="ECO:0007669"/>
    <property type="project" value="TreeGrafter"/>
</dbReference>
<feature type="domain" description="UvrD-like helicase C-terminal" evidence="6">
    <location>
        <begin position="466"/>
        <end position="513"/>
    </location>
</feature>
<dbReference type="GO" id="GO:0003677">
    <property type="term" value="F:DNA binding"/>
    <property type="evidence" value="ECO:0007669"/>
    <property type="project" value="InterPro"/>
</dbReference>
<keyword evidence="2" id="KW-0378">Hydrolase</keyword>
<keyword evidence="1" id="KW-0547">Nucleotide-binding</keyword>
<evidence type="ECO:0000256" key="4">
    <source>
        <dbReference type="ARBA" id="ARBA00022840"/>
    </source>
</evidence>
<keyword evidence="4" id="KW-0067">ATP-binding</keyword>
<dbReference type="InterPro" id="IPR027785">
    <property type="entry name" value="UvrD-like_helicase_C"/>
</dbReference>
<dbReference type="PANTHER" id="PTHR11070">
    <property type="entry name" value="UVRD / RECB / PCRA DNA HELICASE FAMILY MEMBER"/>
    <property type="match status" value="1"/>
</dbReference>
<evidence type="ECO:0000313" key="8">
    <source>
        <dbReference type="Proteomes" id="UP000180043"/>
    </source>
</evidence>
<dbReference type="AlphaFoldDB" id="A0A1S1LTV4"/>
<name>A0A1S1LTV4_MYCCH</name>
<feature type="domain" description="UvrD-like helicase ATP-binding" evidence="5">
    <location>
        <begin position="10"/>
        <end position="284"/>
    </location>
</feature>
<dbReference type="SUPFAM" id="SSF52540">
    <property type="entry name" value="P-loop containing nucleoside triphosphate hydrolases"/>
    <property type="match status" value="1"/>
</dbReference>
<evidence type="ECO:0000259" key="5">
    <source>
        <dbReference type="Pfam" id="PF00580"/>
    </source>
</evidence>
<evidence type="ECO:0000313" key="7">
    <source>
        <dbReference type="EMBL" id="OHU57108.1"/>
    </source>
</evidence>
<dbReference type="Pfam" id="PF00580">
    <property type="entry name" value="UvrD-helicase"/>
    <property type="match status" value="1"/>
</dbReference>
<proteinExistence type="predicted"/>
<evidence type="ECO:0000259" key="6">
    <source>
        <dbReference type="Pfam" id="PF13538"/>
    </source>
</evidence>
<organism evidence="7 8">
    <name type="scientific">Mycobacteroides chelonae</name>
    <name type="common">Mycobacterium chelonae</name>
    <dbReference type="NCBI Taxonomy" id="1774"/>
    <lineage>
        <taxon>Bacteria</taxon>
        <taxon>Bacillati</taxon>
        <taxon>Actinomycetota</taxon>
        <taxon>Actinomycetes</taxon>
        <taxon>Mycobacteriales</taxon>
        <taxon>Mycobacteriaceae</taxon>
        <taxon>Mycobacteroides</taxon>
    </lineage>
</organism>
<dbReference type="InterPro" id="IPR014016">
    <property type="entry name" value="UvrD-like_ATP-bd"/>
</dbReference>
<gene>
    <name evidence="7" type="ORF">BKG82_13035</name>
</gene>
<dbReference type="EMBL" id="MLIQ01000014">
    <property type="protein sequence ID" value="OHU57108.1"/>
    <property type="molecule type" value="Genomic_DNA"/>
</dbReference>
<protein>
    <submittedName>
        <fullName evidence="7">Uncharacterized protein</fullName>
    </submittedName>
</protein>
<sequence length="579" mass="63600">MPVPFSPSHEQQAVIDAYLRGEDLAVQAGAGTGKSATLAFIADAQRRHQPGATAWYLTFNRRNADEVQATFRQYKLTNARASTASSYANRACRATPALKHMVDRLKKHTLKITEEMRLLGIPHASRCLAAVTDPYASDPRTAAILIPDGDPSFRTQRRFLTLTRKTVTNFCESADREVAEQHVPSLAELQTELRPLVRKALIISGQRMWDELCTPTSPLGTDYPHYLKAWALTDPVIGNPGDVILYDEAQDANPVLAEVILAQRGRVQVALVGDQFQQIYSFMGCIDAMQGFVALPDVTALPLTESRRFGPGIAAEANKVLDKLDPARAGIRLAGVGPRDGYVQHRYADADTTTVTAVVCRTNALVIEHIMSQADAGRRVHTTLDIDDLRKLAKDVALVQGGRADEAKNPVLQGFTDLDLWQAWLDDDEPENEDLRDKVRAVLDYGLDKIEALATTLIPNPKDADVTVSTVHKAKGGTWDSVLVDMGDQPIDDDDDETLRLLYVALTRARNRVLWTPPATKGRSKTNSDQIRARIASLVSDGTSFATPPNRACPEHRVAPRHLLARGADSAGETTKQQR</sequence>
<dbReference type="InterPro" id="IPR000212">
    <property type="entry name" value="DNA_helicase_UvrD/REP"/>
</dbReference>
<dbReference type="Gene3D" id="3.40.50.300">
    <property type="entry name" value="P-loop containing nucleotide triphosphate hydrolases"/>
    <property type="match status" value="2"/>
</dbReference>
<reference evidence="7 8" key="1">
    <citation type="submission" date="2016-10" db="EMBL/GenBank/DDBJ databases">
        <title>Evaluation of Human, Veterinary and Environmental Mycobacterium chelonae Isolates by Core Genome Phylogenomic Analysis, Targeted Gene Comparison, and Anti-microbial Susceptibility Patterns: A Tale of Mistaken Identities.</title>
        <authorList>
            <person name="Fogelson S.B."/>
            <person name="Camus A.C."/>
            <person name="Lorenz W."/>
            <person name="Vasireddy R."/>
            <person name="Vasireddy S."/>
            <person name="Smith T."/>
            <person name="Brown-Elliott B.A."/>
            <person name="Wallace R.J.Jr."/>
            <person name="Hasan N.A."/>
            <person name="Reischl U."/>
            <person name="Sanchez S."/>
        </authorList>
    </citation>
    <scope>NUCLEOTIDE SEQUENCE [LARGE SCALE GENOMIC DNA]</scope>
    <source>
        <strain evidence="7 8">15515</strain>
    </source>
</reference>
<accession>A0A1S1LTV4</accession>
<dbReference type="GO" id="GO:0031297">
    <property type="term" value="P:replication fork processing"/>
    <property type="evidence" value="ECO:0007669"/>
    <property type="project" value="TreeGrafter"/>
</dbReference>
<dbReference type="Proteomes" id="UP000180043">
    <property type="component" value="Unassembled WGS sequence"/>
</dbReference>
<evidence type="ECO:0000256" key="1">
    <source>
        <dbReference type="ARBA" id="ARBA00022741"/>
    </source>
</evidence>
<evidence type="ECO:0000256" key="2">
    <source>
        <dbReference type="ARBA" id="ARBA00022801"/>
    </source>
</evidence>
<comment type="caution">
    <text evidence="7">The sequence shown here is derived from an EMBL/GenBank/DDBJ whole genome shotgun (WGS) entry which is preliminary data.</text>
</comment>
<dbReference type="GO" id="GO:0016787">
    <property type="term" value="F:hydrolase activity"/>
    <property type="evidence" value="ECO:0007669"/>
    <property type="project" value="UniProtKB-KW"/>
</dbReference>
<dbReference type="PANTHER" id="PTHR11070:SF30">
    <property type="entry name" value="F-BOX DNA HELICASE 1"/>
    <property type="match status" value="1"/>
</dbReference>
<dbReference type="GO" id="GO:0000724">
    <property type="term" value="P:double-strand break repair via homologous recombination"/>
    <property type="evidence" value="ECO:0007669"/>
    <property type="project" value="TreeGrafter"/>
</dbReference>
<dbReference type="GO" id="GO:0005524">
    <property type="term" value="F:ATP binding"/>
    <property type="evidence" value="ECO:0007669"/>
    <property type="project" value="UniProtKB-KW"/>
</dbReference>
<dbReference type="Pfam" id="PF13538">
    <property type="entry name" value="UvrD_C_2"/>
    <property type="match status" value="1"/>
</dbReference>